<sequence>MHGHSSGGWWERVSGRPKTGTCSSLDQVLRTRAAASLHSR</sequence>
<organism evidence="2 3">
    <name type="scientific">Mycobacteroides abscessus MAB_091912_2446</name>
    <dbReference type="NCBI Taxonomy" id="1335414"/>
    <lineage>
        <taxon>Bacteria</taxon>
        <taxon>Bacillati</taxon>
        <taxon>Actinomycetota</taxon>
        <taxon>Actinomycetes</taxon>
        <taxon>Mycobacteriales</taxon>
        <taxon>Mycobacteriaceae</taxon>
        <taxon>Mycobacteroides</taxon>
        <taxon>Mycobacteroides abscessus</taxon>
    </lineage>
</organism>
<name>A0A829MC96_9MYCO</name>
<proteinExistence type="predicted"/>
<evidence type="ECO:0000313" key="2">
    <source>
        <dbReference type="EMBL" id="ESV61493.1"/>
    </source>
</evidence>
<evidence type="ECO:0000256" key="1">
    <source>
        <dbReference type="SAM" id="MobiDB-lite"/>
    </source>
</evidence>
<dbReference type="Proteomes" id="UP000018502">
    <property type="component" value="Unassembled WGS sequence"/>
</dbReference>
<accession>A0A829MC96</accession>
<dbReference type="AlphaFoldDB" id="A0A829MC96"/>
<protein>
    <submittedName>
        <fullName evidence="2">Uncharacterized protein</fullName>
    </submittedName>
</protein>
<dbReference type="EMBL" id="AYTF01000002">
    <property type="protein sequence ID" value="ESV61493.1"/>
    <property type="molecule type" value="Genomic_DNA"/>
</dbReference>
<reference evidence="2 3" key="1">
    <citation type="journal article" date="2014" name="Emerg. Infect. Dis.">
        <title>High-level Relatedness among Mycobacterium abscessus subsp. massiliense Strains from Widely Separated Outbreaks.</title>
        <authorList>
            <person name="Tettelin H."/>
            <person name="Davidson R.M."/>
            <person name="Agrawal S."/>
            <person name="Aitken M.L."/>
            <person name="Shallom S."/>
            <person name="Hasan N.A."/>
            <person name="Strong M."/>
            <person name="Nogueira de Moura V.C."/>
            <person name="De Groote M.A."/>
            <person name="Duarte R.S."/>
            <person name="Hine E."/>
            <person name="Parankush S."/>
            <person name="Su Q."/>
            <person name="Daugherty S.C."/>
            <person name="Fraser C.M."/>
            <person name="Brown-Elliott B.A."/>
            <person name="Wallace R.J.Jr."/>
            <person name="Holland S.M."/>
            <person name="Sampaio E.P."/>
            <person name="Olivier K.N."/>
            <person name="Jackson M."/>
            <person name="Zelazny A.M."/>
        </authorList>
    </citation>
    <scope>NUCLEOTIDE SEQUENCE [LARGE SCALE GENOMIC DNA]</scope>
    <source>
        <strain evidence="2 3">MAB_091912_2446</strain>
    </source>
</reference>
<evidence type="ECO:0000313" key="3">
    <source>
        <dbReference type="Proteomes" id="UP000018502"/>
    </source>
</evidence>
<feature type="region of interest" description="Disordered" evidence="1">
    <location>
        <begin position="1"/>
        <end position="25"/>
    </location>
</feature>
<comment type="caution">
    <text evidence="2">The sequence shown here is derived from an EMBL/GenBank/DDBJ whole genome shotgun (WGS) entry which is preliminary data.</text>
</comment>
<gene>
    <name evidence="2" type="ORF">L833_3887</name>
</gene>